<comment type="caution">
    <text evidence="3">The sequence shown here is derived from an EMBL/GenBank/DDBJ whole genome shotgun (WGS) entry which is preliminary data.</text>
</comment>
<feature type="domain" description="DUF6598" evidence="2">
    <location>
        <begin position="240"/>
        <end position="336"/>
    </location>
</feature>
<organism evidence="3 4">
    <name type="scientific">Eleusine coracana subsp. coracana</name>
    <dbReference type="NCBI Taxonomy" id="191504"/>
    <lineage>
        <taxon>Eukaryota</taxon>
        <taxon>Viridiplantae</taxon>
        <taxon>Streptophyta</taxon>
        <taxon>Embryophyta</taxon>
        <taxon>Tracheophyta</taxon>
        <taxon>Spermatophyta</taxon>
        <taxon>Magnoliopsida</taxon>
        <taxon>Liliopsida</taxon>
        <taxon>Poales</taxon>
        <taxon>Poaceae</taxon>
        <taxon>PACMAD clade</taxon>
        <taxon>Chloridoideae</taxon>
        <taxon>Cynodonteae</taxon>
        <taxon>Eleusininae</taxon>
        <taxon>Eleusine</taxon>
    </lineage>
</organism>
<proteinExistence type="predicted"/>
<reference evidence="3" key="2">
    <citation type="submission" date="2021-12" db="EMBL/GenBank/DDBJ databases">
        <title>Resequencing data analysis of finger millet.</title>
        <authorList>
            <person name="Hatakeyama M."/>
            <person name="Aluri S."/>
            <person name="Balachadran M.T."/>
            <person name="Sivarajan S.R."/>
            <person name="Poveda L."/>
            <person name="Shimizu-Inatsugi R."/>
            <person name="Schlapbach R."/>
            <person name="Sreeman S.M."/>
            <person name="Shimizu K.K."/>
        </authorList>
    </citation>
    <scope>NUCLEOTIDE SEQUENCE</scope>
</reference>
<evidence type="ECO:0000313" key="4">
    <source>
        <dbReference type="Proteomes" id="UP001054889"/>
    </source>
</evidence>
<evidence type="ECO:0000259" key="2">
    <source>
        <dbReference type="Pfam" id="PF20241"/>
    </source>
</evidence>
<dbReference type="AlphaFoldDB" id="A0AAV5EXK4"/>
<dbReference type="Proteomes" id="UP001054889">
    <property type="component" value="Unassembled WGS sequence"/>
</dbReference>
<dbReference type="PANTHER" id="PTHR33065:SF177">
    <property type="entry name" value="OS08G0141000 PROTEIN"/>
    <property type="match status" value="1"/>
</dbReference>
<reference evidence="3" key="1">
    <citation type="journal article" date="2018" name="DNA Res.">
        <title>Multiple hybrid de novo genome assembly of finger millet, an orphan allotetraploid crop.</title>
        <authorList>
            <person name="Hatakeyama M."/>
            <person name="Aluri S."/>
            <person name="Balachadran M.T."/>
            <person name="Sivarajan S.R."/>
            <person name="Patrignani A."/>
            <person name="Gruter S."/>
            <person name="Poveda L."/>
            <person name="Shimizu-Inatsugi R."/>
            <person name="Baeten J."/>
            <person name="Francoijs K.J."/>
            <person name="Nataraja K.N."/>
            <person name="Reddy Y.A.N."/>
            <person name="Phadnis S."/>
            <person name="Ravikumar R.L."/>
            <person name="Schlapbach R."/>
            <person name="Sreeman S.M."/>
            <person name="Shimizu K.K."/>
        </authorList>
    </citation>
    <scope>NUCLEOTIDE SEQUENCE</scope>
</reference>
<evidence type="ECO:0000256" key="1">
    <source>
        <dbReference type="SAM" id="MobiDB-lite"/>
    </source>
</evidence>
<dbReference type="Pfam" id="PF20241">
    <property type="entry name" value="DUF6598"/>
    <property type="match status" value="1"/>
</dbReference>
<protein>
    <recommendedName>
        <fullName evidence="2">DUF6598 domain-containing protein</fullName>
    </recommendedName>
</protein>
<accession>A0AAV5EXK4</accession>
<dbReference type="PANTHER" id="PTHR33065">
    <property type="entry name" value="OS07G0486400 PROTEIN"/>
    <property type="match status" value="1"/>
</dbReference>
<dbReference type="EMBL" id="BQKI01000079">
    <property type="protein sequence ID" value="GJN27395.1"/>
    <property type="molecule type" value="Genomic_DNA"/>
</dbReference>
<keyword evidence="4" id="KW-1185">Reference proteome</keyword>
<sequence>MEVDPLLERGMAVVWKSGHKGEAEDDATKRRKIHGDGIAELQRLDGKGDGEKMEVDEVREGEVVKKRDLYVEYSEQRVGVVFADWPRTAEQKESDKREGGCEAAKMDPDAECQRTVGESHDSSNVQMEVEDLFLHREVEKKEDHKREAGGEAVKNLEHTTGKMDQTRECEASKMDDKAEEWKRRLKEYEQWRKKKEEEEEMVAPDPEELTDYHAFHARSFEQRWKDMYDNWIFGSFHDKKATIRVDLIDGLWPDDFRGHFVARTASINEEVLLLDSGDEKLPVAGNEIQLSRRVVSVESNGTLTVSVEASQGDNCLKDEKVFRPQEMDTHSETLDIVSNIVKLAAHISWIRRSYY</sequence>
<dbReference type="InterPro" id="IPR046533">
    <property type="entry name" value="DUF6598"/>
</dbReference>
<feature type="compositionally biased region" description="Basic and acidic residues" evidence="1">
    <location>
        <begin position="19"/>
        <end position="37"/>
    </location>
</feature>
<feature type="region of interest" description="Disordered" evidence="1">
    <location>
        <begin position="18"/>
        <end position="37"/>
    </location>
</feature>
<name>A0AAV5EXK4_ELECO</name>
<evidence type="ECO:0000313" key="3">
    <source>
        <dbReference type="EMBL" id="GJN27395.1"/>
    </source>
</evidence>
<gene>
    <name evidence="3" type="primary">gb15415</name>
    <name evidence="3" type="ORF">PR202_gb15415</name>
</gene>